<protein>
    <recommendedName>
        <fullName evidence="3">DUF885 domain-containing protein</fullName>
    </recommendedName>
</protein>
<dbReference type="EMBL" id="BHEO01000002">
    <property type="protein sequence ID" value="GBU03610.1"/>
    <property type="molecule type" value="Genomic_DNA"/>
</dbReference>
<dbReference type="PANTHER" id="PTHR33361:SF2">
    <property type="entry name" value="DUF885 DOMAIN-CONTAINING PROTEIN"/>
    <property type="match status" value="1"/>
</dbReference>
<comment type="caution">
    <text evidence="1">The sequence shown here is derived from an EMBL/GenBank/DDBJ whole genome shotgun (WGS) entry which is preliminary data.</text>
</comment>
<reference evidence="1 2" key="1">
    <citation type="journal article" date="2018" name="Int. J. Syst. Evol. Microbiol.">
        <title>Draft Genome Sequence of Faecalimonas umbilicata JCM 30896T, an Acetate-Producing Bacterium Isolated from Human Feces.</title>
        <authorList>
            <person name="Sakamoto M."/>
            <person name="Ikeyama N."/>
            <person name="Yuki M."/>
            <person name="Ohkuma M."/>
        </authorList>
    </citation>
    <scope>NUCLEOTIDE SEQUENCE [LARGE SCALE GENOMIC DNA]</scope>
    <source>
        <strain evidence="1 2">EGH7</strain>
    </source>
</reference>
<proteinExistence type="predicted"/>
<dbReference type="PANTHER" id="PTHR33361">
    <property type="entry name" value="GLR0591 PROTEIN"/>
    <property type="match status" value="1"/>
</dbReference>
<dbReference type="Pfam" id="PF05960">
    <property type="entry name" value="DUF885"/>
    <property type="match status" value="1"/>
</dbReference>
<evidence type="ECO:0008006" key="3">
    <source>
        <dbReference type="Google" id="ProtNLM"/>
    </source>
</evidence>
<name>A0ABQ0QT86_9FIRM</name>
<evidence type="ECO:0000313" key="2">
    <source>
        <dbReference type="Proteomes" id="UP000702954"/>
    </source>
</evidence>
<evidence type="ECO:0000313" key="1">
    <source>
        <dbReference type="EMBL" id="GBU03610.1"/>
    </source>
</evidence>
<keyword evidence="2" id="KW-1185">Reference proteome</keyword>
<gene>
    <name evidence="1" type="ORF">FAEUMB_01510</name>
</gene>
<accession>A0ABQ0QT86</accession>
<sequence length="542" mass="60844">MAANTIGLHYTLKDPSAYDIVQAPVTYGSFSTNTTGMMASLENSLSALSHYHYEDLTDENKLTYDILESYLQTAQKGAPYLLYEEPLGEITGIQAQLPVLLAEYPFHDIKDVDTYLSLLSCTPDYFNSLISFEKEKADSGLFIPDSTVDAVVDQCSSFVDMKDSNYLLTTFDERLSKIPGLSSTVKRNYQKKNQEMIANAVVPAYESLIDALLELRGSGKNKKGVCYFPNGKEYYSYVVERDTGSPRSVSEIKKLIHDQISSDLLSIQTLLSKDPELASRPVSAEAPPDKSDIFLQNQIDRNQPEQILTLLEQKSSAAFPAPPDVTAQVKYVPNAMEPYLSPAFYMIPAIDDQSENVIYINQSRNVDTLKLFTTLAHEGYPGHLYQTTYFAEKNTEPLRSIFNFSGYVEGWATYAEMCSYYLSPLPKDQAALFQKNGSLTLGLYAAADIGIHYDGWSVPDTVRFFSDYGIKDTDAIQEIYNLILSDPGNYLKYYVGYLEFMELKKKAMKIDGDEFSQKNFHRAVLDVGPAPFDIVSKYAVDR</sequence>
<organism evidence="1 2">
    <name type="scientific">Faecalimonas umbilicata</name>
    <dbReference type="NCBI Taxonomy" id="1912855"/>
    <lineage>
        <taxon>Bacteria</taxon>
        <taxon>Bacillati</taxon>
        <taxon>Bacillota</taxon>
        <taxon>Clostridia</taxon>
        <taxon>Lachnospirales</taxon>
        <taxon>Lachnospiraceae</taxon>
        <taxon>Faecalimonas</taxon>
    </lineage>
</organism>
<dbReference type="Proteomes" id="UP000702954">
    <property type="component" value="Unassembled WGS sequence"/>
</dbReference>
<dbReference type="InterPro" id="IPR010281">
    <property type="entry name" value="DUF885"/>
</dbReference>